<proteinExistence type="predicted"/>
<dbReference type="Proteomes" id="UP001165064">
    <property type="component" value="Unassembled WGS sequence"/>
</dbReference>
<organism evidence="1 2">
    <name type="scientific">Ambrosiozyma monospora</name>
    <name type="common">Yeast</name>
    <name type="synonym">Endomycopsis monosporus</name>
    <dbReference type="NCBI Taxonomy" id="43982"/>
    <lineage>
        <taxon>Eukaryota</taxon>
        <taxon>Fungi</taxon>
        <taxon>Dikarya</taxon>
        <taxon>Ascomycota</taxon>
        <taxon>Saccharomycotina</taxon>
        <taxon>Pichiomycetes</taxon>
        <taxon>Pichiales</taxon>
        <taxon>Pichiaceae</taxon>
        <taxon>Ambrosiozyma</taxon>
    </lineage>
</organism>
<protein>
    <submittedName>
        <fullName evidence="1">Unnamed protein product</fullName>
    </submittedName>
</protein>
<name>A0ACB5T293_AMBMO</name>
<comment type="caution">
    <text evidence="1">The sequence shown here is derived from an EMBL/GenBank/DDBJ whole genome shotgun (WGS) entry which is preliminary data.</text>
</comment>
<evidence type="ECO:0000313" key="2">
    <source>
        <dbReference type="Proteomes" id="UP001165064"/>
    </source>
</evidence>
<accession>A0ACB5T293</accession>
<gene>
    <name evidence="1" type="ORF">Amon02_000393800</name>
</gene>
<keyword evidence="2" id="KW-1185">Reference proteome</keyword>
<dbReference type="EMBL" id="BSXS01002588">
    <property type="protein sequence ID" value="GME79413.1"/>
    <property type="molecule type" value="Genomic_DNA"/>
</dbReference>
<evidence type="ECO:0000313" key="1">
    <source>
        <dbReference type="EMBL" id="GME79413.1"/>
    </source>
</evidence>
<sequence>MANNKHFKMKEFIRFHSVGVYITPLDEIEAIEKQKRLEAEAELKRAKRKSYRRKSKQKAAANASSGQETNDAKSSEPESSTETETDIKQSDASNEIKNTDGTKKEGESKTAEVSSEDVTMKYTSEQTEGPSDAITTDENKEKSNTNQDVENENESIEKPDESQKTTEDAKLEGQDSEADDHETSTSSEKTPSDHDKGKGTVSADDSTTKDADGDVKMKTEETEVDSVAKEQTVDTPQSDESASKTEINIKQEEESISTEDVPEEKSGKEVQPEESKSEKTENITEEATSNDASESKKTDNDDTQADISVKVEVQHEKRVKFADDVIDSSNSRQTTAEPLASTEEEGSVPPEDEIEEVKPIYEGPPQYVARNLISLEEFSTQLNVKKLLLGEQSLLPGSHRDPHAQNICIIKRDLQGDINLKKMRNSRDRAFQKLLRLPRFGEDYQIVEDSKAEKTEEEIKIQITTPAPLGIYLPNGNKKKCLIDGGKATYYDPSNGVPYNSVEGFKVLKKLADGGFYWNQIDAGGINSKYRGGIGCYFGEVDGRHAKGVPEGF</sequence>
<reference evidence="1" key="1">
    <citation type="submission" date="2023-04" db="EMBL/GenBank/DDBJ databases">
        <title>Ambrosiozyma monospora NBRC 10751.</title>
        <authorList>
            <person name="Ichikawa N."/>
            <person name="Sato H."/>
            <person name="Tonouchi N."/>
        </authorList>
    </citation>
    <scope>NUCLEOTIDE SEQUENCE</scope>
    <source>
        <strain evidence="1">NBRC 10751</strain>
    </source>
</reference>